<proteinExistence type="predicted"/>
<reference evidence="1 2" key="1">
    <citation type="journal article" date="2022" name="Allergy">
        <title>Genome assembly and annotation of Periplaneta americana reveal a comprehensive cockroach allergen profile.</title>
        <authorList>
            <person name="Wang L."/>
            <person name="Xiong Q."/>
            <person name="Saelim N."/>
            <person name="Wang L."/>
            <person name="Nong W."/>
            <person name="Wan A.T."/>
            <person name="Shi M."/>
            <person name="Liu X."/>
            <person name="Cao Q."/>
            <person name="Hui J.H.L."/>
            <person name="Sookrung N."/>
            <person name="Leung T.F."/>
            <person name="Tungtrongchitr A."/>
            <person name="Tsui S.K.W."/>
        </authorList>
    </citation>
    <scope>NUCLEOTIDE SEQUENCE [LARGE SCALE GENOMIC DNA]</scope>
    <source>
        <strain evidence="1">PWHHKU_190912</strain>
    </source>
</reference>
<evidence type="ECO:0000313" key="1">
    <source>
        <dbReference type="EMBL" id="KAJ4445813.1"/>
    </source>
</evidence>
<sequence length="108" mass="11922">MAGLCERGNEPPGSLKASQTRVTECALDPVLLEKKFSPEISAVIWDRCPLSIVMHLGATIDSEIRLRKPAITAGHTIHPFWLDDRPPLLRHLDMGPADSWSAWALKGL</sequence>
<name>A0ABQ8TGP0_PERAM</name>
<dbReference type="EMBL" id="JAJSOF020000009">
    <property type="protein sequence ID" value="KAJ4445813.1"/>
    <property type="molecule type" value="Genomic_DNA"/>
</dbReference>
<gene>
    <name evidence="1" type="ORF">ANN_12498</name>
</gene>
<dbReference type="Proteomes" id="UP001148838">
    <property type="component" value="Unassembled WGS sequence"/>
</dbReference>
<comment type="caution">
    <text evidence="1">The sequence shown here is derived from an EMBL/GenBank/DDBJ whole genome shotgun (WGS) entry which is preliminary data.</text>
</comment>
<evidence type="ECO:0000313" key="2">
    <source>
        <dbReference type="Proteomes" id="UP001148838"/>
    </source>
</evidence>
<protein>
    <submittedName>
        <fullName evidence="1">Uncharacterized protein</fullName>
    </submittedName>
</protein>
<keyword evidence="2" id="KW-1185">Reference proteome</keyword>
<organism evidence="1 2">
    <name type="scientific">Periplaneta americana</name>
    <name type="common">American cockroach</name>
    <name type="synonym">Blatta americana</name>
    <dbReference type="NCBI Taxonomy" id="6978"/>
    <lineage>
        <taxon>Eukaryota</taxon>
        <taxon>Metazoa</taxon>
        <taxon>Ecdysozoa</taxon>
        <taxon>Arthropoda</taxon>
        <taxon>Hexapoda</taxon>
        <taxon>Insecta</taxon>
        <taxon>Pterygota</taxon>
        <taxon>Neoptera</taxon>
        <taxon>Polyneoptera</taxon>
        <taxon>Dictyoptera</taxon>
        <taxon>Blattodea</taxon>
        <taxon>Blattoidea</taxon>
        <taxon>Blattidae</taxon>
        <taxon>Blattinae</taxon>
        <taxon>Periplaneta</taxon>
    </lineage>
</organism>
<accession>A0ABQ8TGP0</accession>